<keyword evidence="2" id="KW-1185">Reference proteome</keyword>
<comment type="caution">
    <text evidence="1">The sequence shown here is derived from an EMBL/GenBank/DDBJ whole genome shotgun (WGS) entry which is preliminary data.</text>
</comment>
<reference evidence="1 2" key="1">
    <citation type="submission" date="2016-03" db="EMBL/GenBank/DDBJ databases">
        <title>Whole genome sequencing of Grifola frondosa 9006-11.</title>
        <authorList>
            <person name="Min B."/>
            <person name="Park H."/>
            <person name="Kim J.-G."/>
            <person name="Cho H."/>
            <person name="Oh Y.-L."/>
            <person name="Kong W.-S."/>
            <person name="Choi I.-G."/>
        </authorList>
    </citation>
    <scope>NUCLEOTIDE SEQUENCE [LARGE SCALE GENOMIC DNA]</scope>
    <source>
        <strain evidence="1 2">9006-11</strain>
    </source>
</reference>
<dbReference type="OMA" id="SHLERYH"/>
<dbReference type="AlphaFoldDB" id="A0A1C7MEJ9"/>
<accession>A0A1C7MEJ9</accession>
<dbReference type="OrthoDB" id="2637024at2759"/>
<protein>
    <submittedName>
        <fullName evidence="1">Uncharacterized protein</fullName>
    </submittedName>
</protein>
<dbReference type="Proteomes" id="UP000092993">
    <property type="component" value="Unassembled WGS sequence"/>
</dbReference>
<name>A0A1C7MEJ9_GRIFR</name>
<organism evidence="1 2">
    <name type="scientific">Grifola frondosa</name>
    <name type="common">Maitake</name>
    <name type="synonym">Polyporus frondosus</name>
    <dbReference type="NCBI Taxonomy" id="5627"/>
    <lineage>
        <taxon>Eukaryota</taxon>
        <taxon>Fungi</taxon>
        <taxon>Dikarya</taxon>
        <taxon>Basidiomycota</taxon>
        <taxon>Agaricomycotina</taxon>
        <taxon>Agaricomycetes</taxon>
        <taxon>Polyporales</taxon>
        <taxon>Grifolaceae</taxon>
        <taxon>Grifola</taxon>
    </lineage>
</organism>
<sequence>MSVPQPPYPSFALALSKLNQDSMRLPSYRESHLERYHPYPRCSRPLDHLMNTVDYRYVEEPTHFDSGSSASWMVPSVHDYTDGDALNLELAVELGSANIRRRRRRLSDVIIVRFTSNVNACAHAWLRKDLALAVRRKCQRVAAVKLVLSPSKSPFLDRK</sequence>
<gene>
    <name evidence="1" type="ORF">A0H81_04317</name>
</gene>
<proteinExistence type="predicted"/>
<dbReference type="EMBL" id="LUGG01000004">
    <property type="protein sequence ID" value="OBZ75361.1"/>
    <property type="molecule type" value="Genomic_DNA"/>
</dbReference>
<evidence type="ECO:0000313" key="2">
    <source>
        <dbReference type="Proteomes" id="UP000092993"/>
    </source>
</evidence>
<evidence type="ECO:0000313" key="1">
    <source>
        <dbReference type="EMBL" id="OBZ75361.1"/>
    </source>
</evidence>